<dbReference type="Pfam" id="PF00005">
    <property type="entry name" value="ABC_tran"/>
    <property type="match status" value="1"/>
</dbReference>
<feature type="domain" description="ABC transporter" evidence="2">
    <location>
        <begin position="43"/>
        <end position="205"/>
    </location>
</feature>
<evidence type="ECO:0000313" key="3">
    <source>
        <dbReference type="EMBL" id="SJN33147.1"/>
    </source>
</evidence>
<name>A0A1R4JMC5_9MICC</name>
<reference evidence="3 4" key="1">
    <citation type="submission" date="2017-02" db="EMBL/GenBank/DDBJ databases">
        <authorList>
            <person name="Peterson S.W."/>
        </authorList>
    </citation>
    <scope>NUCLEOTIDE SEQUENCE [LARGE SCALE GENOMIC DNA]</scope>
    <source>
        <strain evidence="3 4">2B3F</strain>
    </source>
</reference>
<accession>A0A1R4JMC5</accession>
<feature type="region of interest" description="Disordered" evidence="1">
    <location>
        <begin position="1"/>
        <end position="21"/>
    </location>
</feature>
<dbReference type="AlphaFoldDB" id="A0A1R4JMC5"/>
<organism evidence="3 4">
    <name type="scientific">Micrococcus lylae</name>
    <dbReference type="NCBI Taxonomy" id="1273"/>
    <lineage>
        <taxon>Bacteria</taxon>
        <taxon>Bacillati</taxon>
        <taxon>Actinomycetota</taxon>
        <taxon>Actinomycetes</taxon>
        <taxon>Micrococcales</taxon>
        <taxon>Micrococcaceae</taxon>
        <taxon>Micrococcus</taxon>
    </lineage>
</organism>
<gene>
    <name evidence="3" type="ORF">FM125_09440</name>
</gene>
<sequence>MHTDTETAAGSPPSDSSRDDLPLSTLVAQELTLRTVRGPVFGPVDLVLPPQTHLAVLGSQGTGRSALLLALTGRLDGVSGDLVLTGGPVDVALDSAERPAARAYRPEIDASRHPHALRALTAVARVTDLVELEPALTVREAVDERCLLDGVRRRAGRERFALLAEAVGLGVDSDAEVGELSALTRALIAALLACLRPSRLVTFDDVDASLTVDELTHLYSAMDILKDHGHSFAVSAVGSAPTPRDAVILTLHSFREN</sequence>
<evidence type="ECO:0000259" key="2">
    <source>
        <dbReference type="Pfam" id="PF00005"/>
    </source>
</evidence>
<dbReference type="Proteomes" id="UP000196230">
    <property type="component" value="Unassembled WGS sequence"/>
</dbReference>
<evidence type="ECO:0000313" key="4">
    <source>
        <dbReference type="Proteomes" id="UP000196230"/>
    </source>
</evidence>
<dbReference type="InterPro" id="IPR027417">
    <property type="entry name" value="P-loop_NTPase"/>
</dbReference>
<dbReference type="EMBL" id="FUKP01000063">
    <property type="protein sequence ID" value="SJN33147.1"/>
    <property type="molecule type" value="Genomic_DNA"/>
</dbReference>
<dbReference type="SUPFAM" id="SSF52540">
    <property type="entry name" value="P-loop containing nucleoside triphosphate hydrolases"/>
    <property type="match status" value="1"/>
</dbReference>
<dbReference type="Gene3D" id="3.40.50.300">
    <property type="entry name" value="P-loop containing nucleotide triphosphate hydrolases"/>
    <property type="match status" value="1"/>
</dbReference>
<dbReference type="InterPro" id="IPR003439">
    <property type="entry name" value="ABC_transporter-like_ATP-bd"/>
</dbReference>
<dbReference type="GO" id="GO:0016887">
    <property type="term" value="F:ATP hydrolysis activity"/>
    <property type="evidence" value="ECO:0007669"/>
    <property type="project" value="InterPro"/>
</dbReference>
<dbReference type="GO" id="GO:0005524">
    <property type="term" value="F:ATP binding"/>
    <property type="evidence" value="ECO:0007669"/>
    <property type="project" value="InterPro"/>
</dbReference>
<dbReference type="CDD" id="cd00267">
    <property type="entry name" value="ABC_ATPase"/>
    <property type="match status" value="1"/>
</dbReference>
<dbReference type="RefSeq" id="WP_087134414.1">
    <property type="nucleotide sequence ID" value="NZ_FUKP01000063.1"/>
</dbReference>
<proteinExistence type="predicted"/>
<protein>
    <submittedName>
        <fullName evidence="3">ABC-type multidrug transport system, ATPase component</fullName>
    </submittedName>
</protein>
<evidence type="ECO:0000256" key="1">
    <source>
        <dbReference type="SAM" id="MobiDB-lite"/>
    </source>
</evidence>